<evidence type="ECO:0000256" key="7">
    <source>
        <dbReference type="SAM" id="MobiDB-lite"/>
    </source>
</evidence>
<feature type="compositionally biased region" description="Low complexity" evidence="7">
    <location>
        <begin position="284"/>
        <end position="335"/>
    </location>
</feature>
<keyword evidence="2" id="KW-0812">Transmembrane</keyword>
<comment type="caution">
    <text evidence="8">The sequence shown here is derived from an EMBL/GenBank/DDBJ whole genome shotgun (WGS) entry which is preliminary data.</text>
</comment>
<evidence type="ECO:0000313" key="8">
    <source>
        <dbReference type="EMBL" id="KAL3405389.1"/>
    </source>
</evidence>
<evidence type="ECO:0000256" key="5">
    <source>
        <dbReference type="ARBA" id="ARBA00023180"/>
    </source>
</evidence>
<dbReference type="EMBL" id="JBJJXI010000021">
    <property type="protein sequence ID" value="KAL3405389.1"/>
    <property type="molecule type" value="Genomic_DNA"/>
</dbReference>
<dbReference type="Proteomes" id="UP001627154">
    <property type="component" value="Unassembled WGS sequence"/>
</dbReference>
<reference evidence="8 9" key="1">
    <citation type="journal article" date="2024" name="bioRxiv">
        <title>A reference genome for Trichogramma kaykai: A tiny desert-dwelling parasitoid wasp with competing sex-ratio distorters.</title>
        <authorList>
            <person name="Culotta J."/>
            <person name="Lindsey A.R."/>
        </authorList>
    </citation>
    <scope>NUCLEOTIDE SEQUENCE [LARGE SCALE GENOMIC DNA]</scope>
    <source>
        <strain evidence="8 9">KSX58</strain>
    </source>
</reference>
<feature type="compositionally biased region" description="Polar residues" evidence="7">
    <location>
        <begin position="272"/>
        <end position="283"/>
    </location>
</feature>
<dbReference type="InterPro" id="IPR055288">
    <property type="entry name" value="NALCN_aux_factor_1/2"/>
</dbReference>
<feature type="region of interest" description="Disordered" evidence="7">
    <location>
        <begin position="502"/>
        <end position="551"/>
    </location>
</feature>
<comment type="subcellular location">
    <subcellularLocation>
        <location evidence="1">Membrane</location>
        <topology evidence="1">Multi-pass membrane protein</topology>
    </subcellularLocation>
</comment>
<feature type="compositionally biased region" description="Basic residues" evidence="7">
    <location>
        <begin position="523"/>
        <end position="535"/>
    </location>
</feature>
<evidence type="ECO:0000313" key="9">
    <source>
        <dbReference type="Proteomes" id="UP001627154"/>
    </source>
</evidence>
<organism evidence="8 9">
    <name type="scientific">Trichogramma kaykai</name>
    <dbReference type="NCBI Taxonomy" id="54128"/>
    <lineage>
        <taxon>Eukaryota</taxon>
        <taxon>Metazoa</taxon>
        <taxon>Ecdysozoa</taxon>
        <taxon>Arthropoda</taxon>
        <taxon>Hexapoda</taxon>
        <taxon>Insecta</taxon>
        <taxon>Pterygota</taxon>
        <taxon>Neoptera</taxon>
        <taxon>Endopterygota</taxon>
        <taxon>Hymenoptera</taxon>
        <taxon>Apocrita</taxon>
        <taxon>Proctotrupomorpha</taxon>
        <taxon>Chalcidoidea</taxon>
        <taxon>Trichogrammatidae</taxon>
        <taxon>Trichogramma</taxon>
    </lineage>
</organism>
<evidence type="ECO:0000256" key="4">
    <source>
        <dbReference type="ARBA" id="ARBA00023136"/>
    </source>
</evidence>
<dbReference type="GO" id="GO:0016020">
    <property type="term" value="C:membrane"/>
    <property type="evidence" value="ECO:0007669"/>
    <property type="project" value="UniProtKB-SubCell"/>
</dbReference>
<keyword evidence="4" id="KW-0472">Membrane</keyword>
<name>A0ABD2XKB9_9HYME</name>
<evidence type="ECO:0000256" key="2">
    <source>
        <dbReference type="ARBA" id="ARBA00022692"/>
    </source>
</evidence>
<evidence type="ECO:0000256" key="1">
    <source>
        <dbReference type="ARBA" id="ARBA00004141"/>
    </source>
</evidence>
<proteinExistence type="inferred from homology"/>
<protein>
    <submittedName>
        <fullName evidence="8">Uncharacterized protein</fullName>
    </submittedName>
</protein>
<dbReference type="AlphaFoldDB" id="A0ABD2XKB9"/>
<dbReference type="PANTHER" id="PTHR15819">
    <property type="entry name" value="TRANSMEMBRANE PROTEIN FAM155"/>
    <property type="match status" value="1"/>
</dbReference>
<keyword evidence="3" id="KW-1133">Transmembrane helix</keyword>
<keyword evidence="9" id="KW-1185">Reference proteome</keyword>
<gene>
    <name evidence="8" type="ORF">TKK_002403</name>
</gene>
<keyword evidence="5" id="KW-0325">Glycoprotein</keyword>
<evidence type="ECO:0000256" key="6">
    <source>
        <dbReference type="ARBA" id="ARBA00029445"/>
    </source>
</evidence>
<feature type="region of interest" description="Disordered" evidence="7">
    <location>
        <begin position="241"/>
        <end position="335"/>
    </location>
</feature>
<feature type="compositionally biased region" description="Low complexity" evidence="7">
    <location>
        <begin position="508"/>
        <end position="522"/>
    </location>
</feature>
<sequence length="566" mass="63145">MRFCYLVILQIFKDLMVVPYESSTIDILVTITLDVSKGPCIVSSVHLCVCVCVCVRARLYGPQIALLLEAFIYVLYTTSLYTFFVREREKGEEELYIYIYILYMLHTTNKAEAYRKWVCSSLVPYFAHGGPYPSEPSEESWTGRRLRPCRSLCQSVEQRCPYLLPGDRAPAYPTQYAGEPTFLCRDPNIPEVGEQAARALHPITEDECCFNICSEDKPGLGICANCTNRVVYMGPTHRDPATAPKCDMSSLPGPPPRPLSGLCGSGGIGSMMPSTDSPTTVNPSDIDSSSSPSSSSSSSSSESPILSATTSSSSSSLELSSSSGPSSSDAMPFSPSSSGTSVSVATYSSSSASSTVGASQQLPLLCLFCLWGVLFSRQCSALGRGLAALVLGSVGRALGRTRRTLRACLAAFFSALLPAAWIDRAYRNNNNGNSGPSSQNLRRRQSWRPPKSAYRYDHRHCRYRWWLWPSRWKSRGCCCSCESRWLWLWPCRWKRLPRRFAPSEPRRSSNNNNRQHQPQQPWRVRKKRRRRKIHRASYSGERPPPPPKSRFLVASYSSYCYVEQPS</sequence>
<comment type="similarity">
    <text evidence="6">Belongs to the NALF family.</text>
</comment>
<accession>A0ABD2XKB9</accession>
<evidence type="ECO:0000256" key="3">
    <source>
        <dbReference type="ARBA" id="ARBA00022989"/>
    </source>
</evidence>
<dbReference type="PANTHER" id="PTHR15819:SF11">
    <property type="entry name" value="MID1, ISOFORM A"/>
    <property type="match status" value="1"/>
</dbReference>